<dbReference type="RefSeq" id="WP_264323590.1">
    <property type="nucleotide sequence ID" value="NZ_JADEXQ010000007.1"/>
</dbReference>
<accession>A0A928VLK7</accession>
<comment type="caution">
    <text evidence="1">The sequence shown here is derived from an EMBL/GenBank/DDBJ whole genome shotgun (WGS) entry which is preliminary data.</text>
</comment>
<evidence type="ECO:0000313" key="2">
    <source>
        <dbReference type="Proteomes" id="UP000625316"/>
    </source>
</evidence>
<reference evidence="1" key="1">
    <citation type="submission" date="2020-10" db="EMBL/GenBank/DDBJ databases">
        <authorList>
            <person name="Castelo-Branco R."/>
            <person name="Eusebio N."/>
            <person name="Adriana R."/>
            <person name="Vieira A."/>
            <person name="Brugerolle De Fraissinette N."/>
            <person name="Rezende De Castro R."/>
            <person name="Schneider M.P."/>
            <person name="Vasconcelos V."/>
            <person name="Leao P.N."/>
        </authorList>
    </citation>
    <scope>NUCLEOTIDE SEQUENCE</scope>
    <source>
        <strain evidence="1">LEGE 11480</strain>
    </source>
</reference>
<evidence type="ECO:0000313" key="1">
    <source>
        <dbReference type="EMBL" id="MBE9028765.1"/>
    </source>
</evidence>
<dbReference type="EMBL" id="JADEXQ010000007">
    <property type="protein sequence ID" value="MBE9028765.1"/>
    <property type="molecule type" value="Genomic_DNA"/>
</dbReference>
<dbReference type="AlphaFoldDB" id="A0A928VLK7"/>
<keyword evidence="2" id="KW-1185">Reference proteome</keyword>
<protein>
    <submittedName>
        <fullName evidence="1">Uncharacterized protein</fullName>
    </submittedName>
</protein>
<name>A0A928VLK7_9CYAN</name>
<organism evidence="1 2">
    <name type="scientific">Romeriopsis navalis LEGE 11480</name>
    <dbReference type="NCBI Taxonomy" id="2777977"/>
    <lineage>
        <taxon>Bacteria</taxon>
        <taxon>Bacillati</taxon>
        <taxon>Cyanobacteriota</taxon>
        <taxon>Cyanophyceae</taxon>
        <taxon>Leptolyngbyales</taxon>
        <taxon>Leptolyngbyaceae</taxon>
        <taxon>Romeriopsis</taxon>
        <taxon>Romeriopsis navalis</taxon>
    </lineage>
</organism>
<gene>
    <name evidence="1" type="ORF">IQ266_03200</name>
</gene>
<dbReference type="Proteomes" id="UP000625316">
    <property type="component" value="Unassembled WGS sequence"/>
</dbReference>
<sequence>MKNLCATGLISISEIGIAAIMVSGIAQPAAAQSLPASDKPKQAIDVPDSLKASPTLEKWRTQIPNVAQDIKTDPAFRPRLRLGYQSFGDRSSNPTGWQIGLEDLRLGQTRATLSAEYSSNANGNDRDLSADLHYSLMPLGQTVQIAPTVGYRRLTVNNLATSGLNLGWRTRLILSRRSAADITFDQTWVAPGTDRETGRSKLSFGYAITKNIRIATDWQRQQSRQRKDDRWGLSLEWMP</sequence>
<proteinExistence type="predicted"/>